<dbReference type="EMBL" id="GIFC01008208">
    <property type="protein sequence ID" value="MXU90291.1"/>
    <property type="molecule type" value="Transcribed_RNA"/>
</dbReference>
<keyword evidence="1" id="KW-1133">Transmembrane helix</keyword>
<sequence length="113" mass="12871">MHSLYVTHYLFFIPKLVLMVYMTELLRFVRARDVPSRGTSGPRAGCKNIPLERTSECCLLLNHFTLRGSVPEAHTRSRQPHSLEMGHLYSSGETPTQIVPGDKNLKWGLFLDT</sequence>
<evidence type="ECO:0000256" key="1">
    <source>
        <dbReference type="SAM" id="Phobius"/>
    </source>
</evidence>
<protein>
    <submittedName>
        <fullName evidence="2">Putative secreted protein</fullName>
    </submittedName>
</protein>
<reference evidence="2" key="1">
    <citation type="submission" date="2019-12" db="EMBL/GenBank/DDBJ databases">
        <title>An insight into the sialome of adult female Ixodes ricinus ticks feeding for 6 days.</title>
        <authorList>
            <person name="Perner J."/>
            <person name="Ribeiro J.M.C."/>
        </authorList>
    </citation>
    <scope>NUCLEOTIDE SEQUENCE</scope>
    <source>
        <strain evidence="2">Semi-engorged</strain>
        <tissue evidence="2">Salivary glands</tissue>
    </source>
</reference>
<organism evidence="2">
    <name type="scientific">Ixodes ricinus</name>
    <name type="common">Common tick</name>
    <name type="synonym">Acarus ricinus</name>
    <dbReference type="NCBI Taxonomy" id="34613"/>
    <lineage>
        <taxon>Eukaryota</taxon>
        <taxon>Metazoa</taxon>
        <taxon>Ecdysozoa</taxon>
        <taxon>Arthropoda</taxon>
        <taxon>Chelicerata</taxon>
        <taxon>Arachnida</taxon>
        <taxon>Acari</taxon>
        <taxon>Parasitiformes</taxon>
        <taxon>Ixodida</taxon>
        <taxon>Ixodoidea</taxon>
        <taxon>Ixodidae</taxon>
        <taxon>Ixodinae</taxon>
        <taxon>Ixodes</taxon>
    </lineage>
</organism>
<feature type="transmembrane region" description="Helical" evidence="1">
    <location>
        <begin position="6"/>
        <end position="29"/>
    </location>
</feature>
<evidence type="ECO:0000313" key="2">
    <source>
        <dbReference type="EMBL" id="MXU90291.1"/>
    </source>
</evidence>
<keyword evidence="1" id="KW-0812">Transmembrane</keyword>
<accession>A0A6B0UL45</accession>
<proteinExistence type="predicted"/>
<name>A0A6B0UL45_IXORI</name>
<dbReference type="AlphaFoldDB" id="A0A6B0UL45"/>
<keyword evidence="1" id="KW-0472">Membrane</keyword>